<dbReference type="Proteomes" id="UP000659654">
    <property type="component" value="Unassembled WGS sequence"/>
</dbReference>
<feature type="compositionally biased region" description="Basic and acidic residues" evidence="2">
    <location>
        <begin position="163"/>
        <end position="173"/>
    </location>
</feature>
<protein>
    <submittedName>
        <fullName evidence="3">(pine wood nematode) hypothetical protein</fullName>
    </submittedName>
</protein>
<name>A0A1I7RHQ1_BURXY</name>
<dbReference type="Proteomes" id="UP000582659">
    <property type="component" value="Unassembled WGS sequence"/>
</dbReference>
<reference evidence="3" key="2">
    <citation type="submission" date="2020-09" db="EMBL/GenBank/DDBJ databases">
        <authorList>
            <person name="Kikuchi T."/>
        </authorList>
    </citation>
    <scope>NUCLEOTIDE SEQUENCE</scope>
    <source>
        <strain evidence="3">Ka4C1</strain>
    </source>
</reference>
<feature type="region of interest" description="Disordered" evidence="2">
    <location>
        <begin position="28"/>
        <end position="52"/>
    </location>
</feature>
<keyword evidence="5" id="KW-1185">Reference proteome</keyword>
<dbReference type="AlphaFoldDB" id="A0A1I7RHQ1"/>
<feature type="compositionally biased region" description="Polar residues" evidence="2">
    <location>
        <begin position="506"/>
        <end position="553"/>
    </location>
</feature>
<feature type="compositionally biased region" description="Acidic residues" evidence="2">
    <location>
        <begin position="651"/>
        <end position="660"/>
    </location>
</feature>
<gene>
    <name evidence="3" type="ORF">BXYJ_LOCUS8908</name>
</gene>
<dbReference type="OrthoDB" id="10564407at2759"/>
<feature type="region of interest" description="Disordered" evidence="2">
    <location>
        <begin position="1"/>
        <end position="20"/>
    </location>
</feature>
<feature type="compositionally biased region" description="Low complexity" evidence="2">
    <location>
        <begin position="28"/>
        <end position="37"/>
    </location>
</feature>
<evidence type="ECO:0000313" key="6">
    <source>
        <dbReference type="WBParaSite" id="BXY_0023000.1"/>
    </source>
</evidence>
<feature type="compositionally biased region" description="Polar residues" evidence="2">
    <location>
        <begin position="590"/>
        <end position="603"/>
    </location>
</feature>
<evidence type="ECO:0000256" key="2">
    <source>
        <dbReference type="SAM" id="MobiDB-lite"/>
    </source>
</evidence>
<evidence type="ECO:0000313" key="5">
    <source>
        <dbReference type="Proteomes" id="UP000659654"/>
    </source>
</evidence>
<organism evidence="4 6">
    <name type="scientific">Bursaphelenchus xylophilus</name>
    <name type="common">Pinewood nematode worm</name>
    <name type="synonym">Aphelenchoides xylophilus</name>
    <dbReference type="NCBI Taxonomy" id="6326"/>
    <lineage>
        <taxon>Eukaryota</taxon>
        <taxon>Metazoa</taxon>
        <taxon>Ecdysozoa</taxon>
        <taxon>Nematoda</taxon>
        <taxon>Chromadorea</taxon>
        <taxon>Rhabditida</taxon>
        <taxon>Tylenchina</taxon>
        <taxon>Tylenchomorpha</taxon>
        <taxon>Aphelenchoidea</taxon>
        <taxon>Aphelenchoididae</taxon>
        <taxon>Bursaphelenchus</taxon>
    </lineage>
</organism>
<feature type="compositionally biased region" description="Polar residues" evidence="2">
    <location>
        <begin position="488"/>
        <end position="497"/>
    </location>
</feature>
<dbReference type="WBParaSite" id="BXY_0023000.1">
    <property type="protein sequence ID" value="BXY_0023000.1"/>
    <property type="gene ID" value="BXY_0023000"/>
</dbReference>
<dbReference type="Proteomes" id="UP000095284">
    <property type="component" value="Unplaced"/>
</dbReference>
<feature type="compositionally biased region" description="Polar residues" evidence="2">
    <location>
        <begin position="38"/>
        <end position="49"/>
    </location>
</feature>
<evidence type="ECO:0000256" key="1">
    <source>
        <dbReference type="SAM" id="Coils"/>
    </source>
</evidence>
<proteinExistence type="predicted"/>
<evidence type="ECO:0000313" key="3">
    <source>
        <dbReference type="EMBL" id="CAD5226164.1"/>
    </source>
</evidence>
<accession>A0A1I7RHQ1</accession>
<reference evidence="6" key="1">
    <citation type="submission" date="2016-11" db="UniProtKB">
        <authorList>
            <consortium name="WormBaseParasite"/>
        </authorList>
    </citation>
    <scope>IDENTIFICATION</scope>
</reference>
<feature type="coiled-coil region" evidence="1">
    <location>
        <begin position="389"/>
        <end position="443"/>
    </location>
</feature>
<dbReference type="EMBL" id="CAJFCV020000004">
    <property type="protein sequence ID" value="CAG9115503.1"/>
    <property type="molecule type" value="Genomic_DNA"/>
</dbReference>
<dbReference type="SMR" id="A0A1I7RHQ1"/>
<keyword evidence="1" id="KW-0175">Coiled coil</keyword>
<sequence>MQRSLKCRLPENGAPAINMPNLRTVAIPSVSSPRSSSAEVDQPSSSQDAATGAMLFPPEDLTSYMMQNNNDLSAFFQHQQQAAAASSIAAAVAACSVQSNSSVAVTSSCAKSQAPPLSMPTGMLKPAGFNLAPINDVDMMKLLQNPNLLPKSLPSGLPPQPNDHNKPKPKEGNRPTVSPIPPQLMNGISSSPSHMVNGLKRPQPGTGLQTLQEQLVSSMNGPPPAKRHSISAMPTGPSLPQNGLMMSGPQMNPQLAAAVAAQQMNLSKMNMSQPGMMGMPGLNAQFMPNQRINGNDGPQPNLLNVPGPAQFNAMNMQQLQQLVLHQQLQQQLQQQAKNQNQAKLSGTAQHHQNIQQQHANWMQAKFMAEQQQRLAQQQQQQRMNGPSPIMNQMQLLQLMQQQNQQAQNNPLASNPAFLQQQQLMQLQQQQQILQLQQQQAQQHHTEQRRRAQTIGNASQLSALHNQIPSITLGQGIPQPLVQQLPTSLTPFSSLTPQPHQPAISPALSNNNNEQPQTSNILPNGNTPVVSSPSAPVDNALTNPPTLQPEQGMPNQEALQKMLASWSSIIDPQVLQQFQQLANAQTAVNQGNGQPQITMTSASEVMSEGSVASLLAPQSSSVDSAAPTTRAGSTNPNQPEDSEKSENGLVIAEEEDNPVVD</sequence>
<feature type="region of interest" description="Disordered" evidence="2">
    <location>
        <begin position="147"/>
        <end position="189"/>
    </location>
</feature>
<feature type="region of interest" description="Disordered" evidence="2">
    <location>
        <begin position="488"/>
        <end position="553"/>
    </location>
</feature>
<dbReference type="EMBL" id="CAJFDI010000004">
    <property type="protein sequence ID" value="CAD5226164.1"/>
    <property type="molecule type" value="Genomic_DNA"/>
</dbReference>
<feature type="region of interest" description="Disordered" evidence="2">
    <location>
        <begin position="590"/>
        <end position="660"/>
    </location>
</feature>
<feature type="compositionally biased region" description="Polar residues" evidence="2">
    <location>
        <begin position="615"/>
        <end position="638"/>
    </location>
</feature>
<evidence type="ECO:0000313" key="4">
    <source>
        <dbReference type="Proteomes" id="UP000095284"/>
    </source>
</evidence>